<dbReference type="EMBL" id="CBAT010000150">
    <property type="protein sequence ID" value="CCZ87437.1"/>
    <property type="molecule type" value="Genomic_DNA"/>
</dbReference>
<keyword evidence="3" id="KW-0237">DNA synthesis</keyword>
<evidence type="ECO:0000256" key="4">
    <source>
        <dbReference type="ARBA" id="ARBA00022741"/>
    </source>
</evidence>
<dbReference type="GO" id="GO:0071897">
    <property type="term" value="P:DNA biosynthetic process"/>
    <property type="evidence" value="ECO:0007669"/>
    <property type="project" value="UniProtKB-KW"/>
</dbReference>
<protein>
    <recommendedName>
        <fullName evidence="2">ribonucleoside-diphosphate reductase</fullName>
        <ecNumber evidence="2">1.17.4.1</ecNumber>
    </recommendedName>
</protein>
<gene>
    <name evidence="7" type="ORF">BN536_02213</name>
</gene>
<keyword evidence="4" id="KW-0547">Nucleotide-binding</keyword>
<dbReference type="GO" id="GO:0000166">
    <property type="term" value="F:nucleotide binding"/>
    <property type="evidence" value="ECO:0007669"/>
    <property type="project" value="UniProtKB-KW"/>
</dbReference>
<dbReference type="Proteomes" id="UP000018372">
    <property type="component" value="Unassembled WGS sequence"/>
</dbReference>
<evidence type="ECO:0000313" key="7">
    <source>
        <dbReference type="EMBL" id="CCZ87437.1"/>
    </source>
</evidence>
<organism evidence="7 8">
    <name type="scientific">Phocaeicola plebeius CAG:211</name>
    <dbReference type="NCBI Taxonomy" id="1263052"/>
    <lineage>
        <taxon>Bacteria</taxon>
        <taxon>Pseudomonadati</taxon>
        <taxon>Bacteroidota</taxon>
        <taxon>Bacteroidia</taxon>
        <taxon>Bacteroidales</taxon>
        <taxon>Bacteroidaceae</taxon>
        <taxon>Phocaeicola</taxon>
    </lineage>
</organism>
<reference evidence="7" key="1">
    <citation type="submission" date="2012-11" db="EMBL/GenBank/DDBJ databases">
        <title>Dependencies among metagenomic species, viruses, plasmids and units of genetic variation.</title>
        <authorList>
            <person name="Nielsen H.B."/>
            <person name="Almeida M."/>
            <person name="Juncker A.S."/>
            <person name="Rasmussen S."/>
            <person name="Li J."/>
            <person name="Sunagawa S."/>
            <person name="Plichta D."/>
            <person name="Gautier L."/>
            <person name="Le Chatelier E."/>
            <person name="Peletier E."/>
            <person name="Bonde I."/>
            <person name="Nielsen T."/>
            <person name="Manichanh C."/>
            <person name="Arumugam M."/>
            <person name="Batto J."/>
            <person name="Santos M.B.Q.D."/>
            <person name="Blom N."/>
            <person name="Borruel N."/>
            <person name="Burgdorf K.S."/>
            <person name="Boumezbeur F."/>
            <person name="Casellas F."/>
            <person name="Dore J."/>
            <person name="Guarner F."/>
            <person name="Hansen T."/>
            <person name="Hildebrand F."/>
            <person name="Kaas R.S."/>
            <person name="Kennedy S."/>
            <person name="Kristiansen K."/>
            <person name="Kultima J.R."/>
            <person name="Leonard P."/>
            <person name="Levenez F."/>
            <person name="Lund O."/>
            <person name="Moumen B."/>
            <person name="Le Paslier D."/>
            <person name="Pons N."/>
            <person name="Pedersen O."/>
            <person name="Prifti E."/>
            <person name="Qin J."/>
            <person name="Raes J."/>
            <person name="Tap J."/>
            <person name="Tims S."/>
            <person name="Ussery D.W."/>
            <person name="Yamada T."/>
            <person name="MetaHit consortium"/>
            <person name="Renault P."/>
            <person name="Sicheritz-Ponten T."/>
            <person name="Bork P."/>
            <person name="Wang J."/>
            <person name="Brunak S."/>
            <person name="Ehrlich S.D."/>
        </authorList>
    </citation>
    <scope>NUCLEOTIDE SEQUENCE [LARGE SCALE GENOMIC DNA]</scope>
</reference>
<dbReference type="GO" id="GO:0004748">
    <property type="term" value="F:ribonucleoside-diphosphate reductase activity, thioredoxin disulfide as acceptor"/>
    <property type="evidence" value="ECO:0007669"/>
    <property type="project" value="UniProtKB-EC"/>
</dbReference>
<dbReference type="NCBIfam" id="TIGR03905">
    <property type="entry name" value="TIGR03905_4_Cys"/>
    <property type="match status" value="1"/>
</dbReference>
<comment type="catalytic activity">
    <reaction evidence="5">
        <text>a 2'-deoxyribonucleoside 5'-diphosphate + [thioredoxin]-disulfide + H2O = a ribonucleoside 5'-diphosphate + [thioredoxin]-dithiol</text>
        <dbReference type="Rhea" id="RHEA:23252"/>
        <dbReference type="Rhea" id="RHEA-COMP:10698"/>
        <dbReference type="Rhea" id="RHEA-COMP:10700"/>
        <dbReference type="ChEBI" id="CHEBI:15377"/>
        <dbReference type="ChEBI" id="CHEBI:29950"/>
        <dbReference type="ChEBI" id="CHEBI:50058"/>
        <dbReference type="ChEBI" id="CHEBI:57930"/>
        <dbReference type="ChEBI" id="CHEBI:73316"/>
        <dbReference type="EC" id="1.17.4.1"/>
    </reaction>
</comment>
<dbReference type="InterPro" id="IPR024434">
    <property type="entry name" value="TSCPD_dom"/>
</dbReference>
<dbReference type="EC" id="1.17.4.1" evidence="2"/>
<sequence length="83" mass="9070">MAMKYSYRTMGTCSSQIDFEIENGVLKDVRFMGGCNGNLKGISALVEGMKVDEVIARLEGIRCGGKPTSCPDQLCKALRETMD</sequence>
<evidence type="ECO:0000256" key="1">
    <source>
        <dbReference type="ARBA" id="ARBA00007405"/>
    </source>
</evidence>
<evidence type="ECO:0000256" key="3">
    <source>
        <dbReference type="ARBA" id="ARBA00022634"/>
    </source>
</evidence>
<accession>R5W421</accession>
<evidence type="ECO:0000259" key="6">
    <source>
        <dbReference type="Pfam" id="PF12637"/>
    </source>
</evidence>
<dbReference type="Pfam" id="PF12637">
    <property type="entry name" value="TSCPD"/>
    <property type="match status" value="1"/>
</dbReference>
<evidence type="ECO:0000256" key="2">
    <source>
        <dbReference type="ARBA" id="ARBA00012274"/>
    </source>
</evidence>
<proteinExistence type="inferred from homology"/>
<feature type="domain" description="TSCPD" evidence="6">
    <location>
        <begin position="7"/>
        <end position="81"/>
    </location>
</feature>
<comment type="caution">
    <text evidence="7">The sequence shown here is derived from an EMBL/GenBank/DDBJ whole genome shotgun (WGS) entry which is preliminary data.</text>
</comment>
<dbReference type="InterPro" id="IPR023806">
    <property type="entry name" value="CHP03905"/>
</dbReference>
<dbReference type="AlphaFoldDB" id="R5W421"/>
<comment type="similarity">
    <text evidence="1">Belongs to the ribonucleoside diphosphate reductase class-2 family.</text>
</comment>
<name>R5W421_9BACT</name>
<evidence type="ECO:0000313" key="8">
    <source>
        <dbReference type="Proteomes" id="UP000018372"/>
    </source>
</evidence>
<evidence type="ECO:0000256" key="5">
    <source>
        <dbReference type="ARBA" id="ARBA00047754"/>
    </source>
</evidence>